<dbReference type="Gene3D" id="4.10.280.10">
    <property type="entry name" value="Helix-loop-helix DNA-binding domain"/>
    <property type="match status" value="1"/>
</dbReference>
<dbReference type="PANTHER" id="PTHR46266">
    <property type="entry name" value="TRANSCRIPTION FACTOR TT8"/>
    <property type="match status" value="1"/>
</dbReference>
<dbReference type="Pfam" id="PF00010">
    <property type="entry name" value="HLH"/>
    <property type="match status" value="1"/>
</dbReference>
<dbReference type="SMART" id="SM00353">
    <property type="entry name" value="HLH"/>
    <property type="match status" value="1"/>
</dbReference>
<feature type="compositionally biased region" description="Polar residues" evidence="1">
    <location>
        <begin position="473"/>
        <end position="482"/>
    </location>
</feature>
<feature type="compositionally biased region" description="Low complexity" evidence="1">
    <location>
        <begin position="32"/>
        <end position="62"/>
    </location>
</feature>
<name>A0AAQ3RAT9_9PEZI</name>
<evidence type="ECO:0000256" key="1">
    <source>
        <dbReference type="SAM" id="MobiDB-lite"/>
    </source>
</evidence>
<dbReference type="PANTHER" id="PTHR46266:SF4">
    <property type="entry name" value="TRANSCRIPTION FACTOR TT8"/>
    <property type="match status" value="1"/>
</dbReference>
<feature type="region of interest" description="Disordered" evidence="1">
    <location>
        <begin position="31"/>
        <end position="212"/>
    </location>
</feature>
<feature type="compositionally biased region" description="Polar residues" evidence="1">
    <location>
        <begin position="428"/>
        <end position="447"/>
    </location>
</feature>
<evidence type="ECO:0000313" key="3">
    <source>
        <dbReference type="EMBL" id="WPG99472.1"/>
    </source>
</evidence>
<feature type="compositionally biased region" description="Low complexity" evidence="1">
    <location>
        <begin position="85"/>
        <end position="102"/>
    </location>
</feature>
<dbReference type="InterPro" id="IPR011598">
    <property type="entry name" value="bHLH_dom"/>
</dbReference>
<dbReference type="AlphaFoldDB" id="A0AAQ3RAT9"/>
<feature type="compositionally biased region" description="Acidic residues" evidence="1">
    <location>
        <begin position="291"/>
        <end position="306"/>
    </location>
</feature>
<feature type="compositionally biased region" description="Pro residues" evidence="1">
    <location>
        <begin position="63"/>
        <end position="74"/>
    </location>
</feature>
<feature type="region of interest" description="Disordered" evidence="1">
    <location>
        <begin position="415"/>
        <end position="495"/>
    </location>
</feature>
<sequence>MTAHRPPALSPPLSSTYSRHLFFARRPDLPVATTTPIHTPATTSTTNRTTTTSTTTATLTPPSTMPRPLPPPTPGSSSDLRGKDAPALAAPAFHLPPTAFPADPTDRASTSSTPSANGSDSSYRPVSPASPPDMSRKRQSAHAGSVITKEDFALPPPPTRSRKIIQMKPKDIDQDKERDASTANASTKTTANGPAGGKRKQANAGTTAAGRKIARKTAHSLIERRRRSKMNEEFGVLKDMIPACKGQEMHKLAILQASIDYLRYLEQCVSDLQGQNKSPIPEAPAMRNMRDDDDEAEDEEMEDDNNEPPQTSGAPTPASLAQEYLNSNVSLPSLAQMTSTTSPAMFSDRRNYSISSASQASYSPYFHSNQASPAFGPQLTHAQTAPLYGTAFGLGSPALKPIDSTNTLRQIAEGAGDLSDRQRRPSLAPSTAAQNSHGSNTPTSTGARRSEQELDHEATAALLMLNSDRRSWRASQYSNTSSGTGGMSVRDLLSG</sequence>
<accession>A0AAQ3RAT9</accession>
<dbReference type="PROSITE" id="PS50888">
    <property type="entry name" value="BHLH"/>
    <property type="match status" value="1"/>
</dbReference>
<reference evidence="3 4" key="1">
    <citation type="submission" date="2023-11" db="EMBL/GenBank/DDBJ databases">
        <title>An acidophilic fungus is an integral part of prey digestion in a carnivorous sundew plant.</title>
        <authorList>
            <person name="Tsai I.J."/>
        </authorList>
    </citation>
    <scope>NUCLEOTIDE SEQUENCE [LARGE SCALE GENOMIC DNA]</scope>
    <source>
        <strain evidence="3">169a</strain>
    </source>
</reference>
<dbReference type="GO" id="GO:0046983">
    <property type="term" value="F:protein dimerization activity"/>
    <property type="evidence" value="ECO:0007669"/>
    <property type="project" value="InterPro"/>
</dbReference>
<organism evidence="3 4">
    <name type="scientific">Acrodontium crateriforme</name>
    <dbReference type="NCBI Taxonomy" id="150365"/>
    <lineage>
        <taxon>Eukaryota</taxon>
        <taxon>Fungi</taxon>
        <taxon>Dikarya</taxon>
        <taxon>Ascomycota</taxon>
        <taxon>Pezizomycotina</taxon>
        <taxon>Dothideomycetes</taxon>
        <taxon>Dothideomycetidae</taxon>
        <taxon>Mycosphaerellales</taxon>
        <taxon>Teratosphaeriaceae</taxon>
        <taxon>Acrodontium</taxon>
    </lineage>
</organism>
<dbReference type="EMBL" id="CP138582">
    <property type="protein sequence ID" value="WPG99472.1"/>
    <property type="molecule type" value="Genomic_DNA"/>
</dbReference>
<dbReference type="InterPro" id="IPR036638">
    <property type="entry name" value="HLH_DNA-bd_sf"/>
</dbReference>
<dbReference type="CDD" id="cd00083">
    <property type="entry name" value="bHLH_SF"/>
    <property type="match status" value="1"/>
</dbReference>
<feature type="compositionally biased region" description="Basic and acidic residues" evidence="1">
    <location>
        <begin position="448"/>
        <end position="458"/>
    </location>
</feature>
<dbReference type="SUPFAM" id="SSF47459">
    <property type="entry name" value="HLH, helix-loop-helix DNA-binding domain"/>
    <property type="match status" value="1"/>
</dbReference>
<keyword evidence="4" id="KW-1185">Reference proteome</keyword>
<proteinExistence type="predicted"/>
<gene>
    <name evidence="3" type="ORF">R9X50_00228700</name>
</gene>
<feature type="domain" description="BHLH" evidence="2">
    <location>
        <begin position="214"/>
        <end position="265"/>
    </location>
</feature>
<feature type="region of interest" description="Disordered" evidence="1">
    <location>
        <begin position="274"/>
        <end position="318"/>
    </location>
</feature>
<evidence type="ECO:0000259" key="2">
    <source>
        <dbReference type="PROSITE" id="PS50888"/>
    </source>
</evidence>
<dbReference type="Proteomes" id="UP001303373">
    <property type="component" value="Chromosome 3"/>
</dbReference>
<protein>
    <recommendedName>
        <fullName evidence="2">BHLH domain-containing protein</fullName>
    </recommendedName>
</protein>
<feature type="compositionally biased region" description="Low complexity" evidence="1">
    <location>
        <begin position="181"/>
        <end position="192"/>
    </location>
</feature>
<evidence type="ECO:0000313" key="4">
    <source>
        <dbReference type="Proteomes" id="UP001303373"/>
    </source>
</evidence>
<feature type="compositionally biased region" description="Polar residues" evidence="1">
    <location>
        <begin position="107"/>
        <end position="124"/>
    </location>
</feature>
<feature type="compositionally biased region" description="Basic and acidic residues" evidence="1">
    <location>
        <begin position="168"/>
        <end position="180"/>
    </location>
</feature>